<evidence type="ECO:0000313" key="10">
    <source>
        <dbReference type="EMBL" id="VAW31804.1"/>
    </source>
</evidence>
<gene>
    <name evidence="10" type="ORF">MNBD_CHLOROFLEXI01-4875</name>
</gene>
<evidence type="ECO:0000256" key="4">
    <source>
        <dbReference type="ARBA" id="ARBA00022692"/>
    </source>
</evidence>
<keyword evidence="4 7" id="KW-0812">Transmembrane</keyword>
<reference evidence="10" key="1">
    <citation type="submission" date="2018-06" db="EMBL/GenBank/DDBJ databases">
        <authorList>
            <person name="Zhirakovskaya E."/>
        </authorList>
    </citation>
    <scope>NUCLEOTIDE SEQUENCE</scope>
</reference>
<evidence type="ECO:0000259" key="8">
    <source>
        <dbReference type="Pfam" id="PF13244"/>
    </source>
</evidence>
<keyword evidence="3" id="KW-1003">Cell membrane</keyword>
<dbReference type="PANTHER" id="PTHR43373">
    <property type="entry name" value="NA(+)/H(+) ANTIPORTER SUBUNIT"/>
    <property type="match status" value="1"/>
</dbReference>
<dbReference type="EMBL" id="UOEU01000289">
    <property type="protein sequence ID" value="VAW31804.1"/>
    <property type="molecule type" value="Genomic_DNA"/>
</dbReference>
<dbReference type="InterPro" id="IPR050616">
    <property type="entry name" value="CPA3_Na-H_Antiporter_A"/>
</dbReference>
<organism evidence="10">
    <name type="scientific">hydrothermal vent metagenome</name>
    <dbReference type="NCBI Taxonomy" id="652676"/>
    <lineage>
        <taxon>unclassified sequences</taxon>
        <taxon>metagenomes</taxon>
        <taxon>ecological metagenomes</taxon>
    </lineage>
</organism>
<keyword evidence="6 7" id="KW-0472">Membrane</keyword>
<evidence type="ECO:0000256" key="7">
    <source>
        <dbReference type="SAM" id="Phobius"/>
    </source>
</evidence>
<proteinExistence type="predicted"/>
<sequence length="131" mass="14360">MAMFYVLFSAPDVAMTQFAIETLTVVLFVLVLYRLPYFNQFTNKLTRQRDALIALASGGLMTALVLTVTAIPTERRLTSFFAENSLTLAKGRNIVNVILVDFRGLDTLGELTVLAVAGIGVFALLKAARKD</sequence>
<protein>
    <submittedName>
        <fullName evidence="10">Na(+) H(+) antiporter subunit A</fullName>
    </submittedName>
</protein>
<feature type="transmembrane region" description="Helical" evidence="7">
    <location>
        <begin position="13"/>
        <end position="32"/>
    </location>
</feature>
<evidence type="ECO:0000256" key="1">
    <source>
        <dbReference type="ARBA" id="ARBA00004651"/>
    </source>
</evidence>
<name>A0A3B0VJG9_9ZZZZ</name>
<dbReference type="InterPro" id="IPR046806">
    <property type="entry name" value="MrpA_C/MbhE"/>
</dbReference>
<evidence type="ECO:0000256" key="3">
    <source>
        <dbReference type="ARBA" id="ARBA00022475"/>
    </source>
</evidence>
<dbReference type="Pfam" id="PF20501">
    <property type="entry name" value="MbhE"/>
    <property type="match status" value="1"/>
</dbReference>
<keyword evidence="2" id="KW-0813">Transport</keyword>
<evidence type="ECO:0000256" key="6">
    <source>
        <dbReference type="ARBA" id="ARBA00023136"/>
    </source>
</evidence>
<dbReference type="Pfam" id="PF13244">
    <property type="entry name" value="MbhD"/>
    <property type="match status" value="1"/>
</dbReference>
<feature type="transmembrane region" description="Helical" evidence="7">
    <location>
        <begin position="52"/>
        <end position="71"/>
    </location>
</feature>
<feature type="domain" description="MrpA C-terminal/MbhE" evidence="9">
    <location>
        <begin position="46"/>
        <end position="129"/>
    </location>
</feature>
<dbReference type="InterPro" id="IPR025383">
    <property type="entry name" value="MrpA_C/MbhD"/>
</dbReference>
<keyword evidence="5 7" id="KW-1133">Transmembrane helix</keyword>
<feature type="domain" description="MrpA C-terminal/MbhD" evidence="8">
    <location>
        <begin position="1"/>
        <end position="36"/>
    </location>
</feature>
<accession>A0A3B0VJG9</accession>
<evidence type="ECO:0000256" key="2">
    <source>
        <dbReference type="ARBA" id="ARBA00022448"/>
    </source>
</evidence>
<evidence type="ECO:0000256" key="5">
    <source>
        <dbReference type="ARBA" id="ARBA00022989"/>
    </source>
</evidence>
<dbReference type="GO" id="GO:0005886">
    <property type="term" value="C:plasma membrane"/>
    <property type="evidence" value="ECO:0007669"/>
    <property type="project" value="UniProtKB-SubCell"/>
</dbReference>
<feature type="transmembrane region" description="Helical" evidence="7">
    <location>
        <begin position="111"/>
        <end position="128"/>
    </location>
</feature>
<comment type="subcellular location">
    <subcellularLocation>
        <location evidence="1">Cell membrane</location>
        <topology evidence="1">Multi-pass membrane protein</topology>
    </subcellularLocation>
</comment>
<dbReference type="AlphaFoldDB" id="A0A3B0VJG9"/>
<dbReference type="PANTHER" id="PTHR43373:SF1">
    <property type="entry name" value="NA(+)_H(+) ANTIPORTER SUBUNIT A"/>
    <property type="match status" value="1"/>
</dbReference>
<evidence type="ECO:0000259" key="9">
    <source>
        <dbReference type="Pfam" id="PF20501"/>
    </source>
</evidence>